<keyword evidence="2 5" id="KW-0812">Transmembrane</keyword>
<accession>A0A7S2RPU1</accession>
<dbReference type="GO" id="GO:0022857">
    <property type="term" value="F:transmembrane transporter activity"/>
    <property type="evidence" value="ECO:0007669"/>
    <property type="project" value="InterPro"/>
</dbReference>
<dbReference type="InterPro" id="IPR001958">
    <property type="entry name" value="Tet-R_TetA/multi-R_MdtG-like"/>
</dbReference>
<feature type="transmembrane region" description="Helical" evidence="5">
    <location>
        <begin position="52"/>
        <end position="73"/>
    </location>
</feature>
<dbReference type="SUPFAM" id="SSF103473">
    <property type="entry name" value="MFS general substrate transporter"/>
    <property type="match status" value="1"/>
</dbReference>
<dbReference type="GO" id="GO:0005635">
    <property type="term" value="C:nuclear envelope"/>
    <property type="evidence" value="ECO:0007669"/>
    <property type="project" value="TreeGrafter"/>
</dbReference>
<evidence type="ECO:0000259" key="6">
    <source>
        <dbReference type="PROSITE" id="PS50850"/>
    </source>
</evidence>
<feature type="transmembrane region" description="Helical" evidence="5">
    <location>
        <begin position="287"/>
        <end position="307"/>
    </location>
</feature>
<evidence type="ECO:0000256" key="4">
    <source>
        <dbReference type="ARBA" id="ARBA00023136"/>
    </source>
</evidence>
<proteinExistence type="predicted"/>
<dbReference type="InterPro" id="IPR036259">
    <property type="entry name" value="MFS_trans_sf"/>
</dbReference>
<feature type="transmembrane region" description="Helical" evidence="5">
    <location>
        <begin position="375"/>
        <end position="395"/>
    </location>
</feature>
<dbReference type="Gene3D" id="1.20.1250.20">
    <property type="entry name" value="MFS general substrate transporter like domains"/>
    <property type="match status" value="1"/>
</dbReference>
<dbReference type="InterPro" id="IPR020846">
    <property type="entry name" value="MFS_dom"/>
</dbReference>
<feature type="transmembrane region" description="Helical" evidence="5">
    <location>
        <begin position="147"/>
        <end position="166"/>
    </location>
</feature>
<gene>
    <name evidence="7" type="ORF">QSP1433_LOCUS5372</name>
</gene>
<dbReference type="PRINTS" id="PR01035">
    <property type="entry name" value="TCRTETA"/>
</dbReference>
<name>A0A7S2RPU1_9STRA</name>
<keyword evidence="3 5" id="KW-1133">Transmembrane helix</keyword>
<feature type="transmembrane region" description="Helical" evidence="5">
    <location>
        <begin position="259"/>
        <end position="280"/>
    </location>
</feature>
<keyword evidence="4 5" id="KW-0472">Membrane</keyword>
<dbReference type="AlphaFoldDB" id="A0A7S2RPU1"/>
<feature type="transmembrane region" description="Helical" evidence="5">
    <location>
        <begin position="221"/>
        <end position="239"/>
    </location>
</feature>
<dbReference type="EMBL" id="HBHK01008630">
    <property type="protein sequence ID" value="CAD9676246.1"/>
    <property type="molecule type" value="Transcribed_RNA"/>
</dbReference>
<evidence type="ECO:0000256" key="2">
    <source>
        <dbReference type="ARBA" id="ARBA00022692"/>
    </source>
</evidence>
<feature type="transmembrane region" description="Helical" evidence="5">
    <location>
        <begin position="172"/>
        <end position="191"/>
    </location>
</feature>
<dbReference type="GO" id="GO:0016020">
    <property type="term" value="C:membrane"/>
    <property type="evidence" value="ECO:0007669"/>
    <property type="project" value="UniProtKB-SubCell"/>
</dbReference>
<evidence type="ECO:0000313" key="7">
    <source>
        <dbReference type="EMBL" id="CAD9676246.1"/>
    </source>
</evidence>
<reference evidence="7" key="1">
    <citation type="submission" date="2021-01" db="EMBL/GenBank/DDBJ databases">
        <authorList>
            <person name="Corre E."/>
            <person name="Pelletier E."/>
            <person name="Niang G."/>
            <person name="Scheremetjew M."/>
            <person name="Finn R."/>
            <person name="Kale V."/>
            <person name="Holt S."/>
            <person name="Cochrane G."/>
            <person name="Meng A."/>
            <person name="Brown T."/>
            <person name="Cohen L."/>
        </authorList>
    </citation>
    <scope>NUCLEOTIDE SEQUENCE</scope>
    <source>
        <strain evidence="7">NY070348D</strain>
    </source>
</reference>
<dbReference type="PROSITE" id="PS50850">
    <property type="entry name" value="MFS"/>
    <property type="match status" value="1"/>
</dbReference>
<comment type="subcellular location">
    <subcellularLocation>
        <location evidence="1">Membrane</location>
        <topology evidence="1">Multi-pass membrane protein</topology>
    </subcellularLocation>
</comment>
<protein>
    <recommendedName>
        <fullName evidence="6">Major facilitator superfamily (MFS) profile domain-containing protein</fullName>
    </recommendedName>
</protein>
<organism evidence="7">
    <name type="scientific">Mucochytrium quahogii</name>
    <dbReference type="NCBI Taxonomy" id="96639"/>
    <lineage>
        <taxon>Eukaryota</taxon>
        <taxon>Sar</taxon>
        <taxon>Stramenopiles</taxon>
        <taxon>Bigyra</taxon>
        <taxon>Labyrinthulomycetes</taxon>
        <taxon>Thraustochytrida</taxon>
        <taxon>Thraustochytriidae</taxon>
        <taxon>Mucochytrium</taxon>
    </lineage>
</organism>
<evidence type="ECO:0000256" key="3">
    <source>
        <dbReference type="ARBA" id="ARBA00022989"/>
    </source>
</evidence>
<sequence>MLDRVGRFLGGGECKDLNSCVLVHANILVYSLCFWIQQPVLPYLSKELGADAVVFGSLESALSLLALLGGPLLGRLTDEKGAKVALIASHLGSLYMYSLMAGATRLEILFASRLGAFSQHAMLCGQAAITQLTGEATRSSAMGRLSLSYAIGMVFGSPLGGQLASFVGYRGASMLAAVLTFCILCFDVVWLPDFRDGTAKRDERQGGGVKKMFNEALSNKTVLSVLLVTLPVSIGIGSFRSMFSLAGKQTYGLESKDLGMYISFAACTGLVTNVFLIGHITTRFGEWPALCGASFALGACYFSYAFADTYSQLLVLTVPSTMASTLLYTLSSSLMSKAASKGSAGLAISLSHASRSFVGIISPMVGGLVYEYHRFGGLCMFASGCAFATMASVALRKAGKGKDGLGLEKEE</sequence>
<dbReference type="PANTHER" id="PTHR24002:SF3">
    <property type="entry name" value="SOLUTE CARRIER FAMILY 22 MEMBER 18"/>
    <property type="match status" value="1"/>
</dbReference>
<feature type="domain" description="Major facilitator superfamily (MFS) profile" evidence="6">
    <location>
        <begin position="19"/>
        <end position="400"/>
    </location>
</feature>
<dbReference type="PANTHER" id="PTHR24002">
    <property type="entry name" value="SOLUTE CARRIER FAMILY 22 MEMBER 18"/>
    <property type="match status" value="1"/>
</dbReference>
<evidence type="ECO:0000256" key="5">
    <source>
        <dbReference type="SAM" id="Phobius"/>
    </source>
</evidence>
<dbReference type="Pfam" id="PF07690">
    <property type="entry name" value="MFS_1"/>
    <property type="match status" value="1"/>
</dbReference>
<dbReference type="InterPro" id="IPR011701">
    <property type="entry name" value="MFS"/>
</dbReference>
<evidence type="ECO:0000256" key="1">
    <source>
        <dbReference type="ARBA" id="ARBA00004141"/>
    </source>
</evidence>
<feature type="transmembrane region" description="Helical" evidence="5">
    <location>
        <begin position="21"/>
        <end position="40"/>
    </location>
</feature>